<evidence type="ECO:0000256" key="6">
    <source>
        <dbReference type="ARBA" id="ARBA00050776"/>
    </source>
</evidence>
<dbReference type="CDD" id="cd06453">
    <property type="entry name" value="SufS_like"/>
    <property type="match status" value="1"/>
</dbReference>
<dbReference type="GO" id="GO:0030170">
    <property type="term" value="F:pyridoxal phosphate binding"/>
    <property type="evidence" value="ECO:0007669"/>
    <property type="project" value="InterPro"/>
</dbReference>
<protein>
    <recommendedName>
        <fullName evidence="3">cysteine desulfurase</fullName>
        <ecNumber evidence="3">2.8.1.7</ecNumber>
    </recommendedName>
</protein>
<comment type="similarity">
    <text evidence="2">Belongs to the class-V pyridoxal-phosphate-dependent aminotransferase family. Csd subfamily.</text>
</comment>
<feature type="domain" description="Aminotransferase class V" evidence="7">
    <location>
        <begin position="21"/>
        <end position="389"/>
    </location>
</feature>
<evidence type="ECO:0000256" key="2">
    <source>
        <dbReference type="ARBA" id="ARBA00010447"/>
    </source>
</evidence>
<gene>
    <name evidence="8" type="ORF">METZ01_LOCUS55191</name>
</gene>
<dbReference type="PANTHER" id="PTHR43586:SF8">
    <property type="entry name" value="CYSTEINE DESULFURASE 1, CHLOROPLASTIC"/>
    <property type="match status" value="1"/>
</dbReference>
<dbReference type="Gene3D" id="3.90.1150.10">
    <property type="entry name" value="Aspartate Aminotransferase, domain 1"/>
    <property type="match status" value="1"/>
</dbReference>
<dbReference type="InterPro" id="IPR015422">
    <property type="entry name" value="PyrdxlP-dep_Trfase_small"/>
</dbReference>
<proteinExistence type="inferred from homology"/>
<accession>A0A381SJ30</accession>
<dbReference type="InterPro" id="IPR000192">
    <property type="entry name" value="Aminotrans_V_dom"/>
</dbReference>
<dbReference type="Pfam" id="PF00266">
    <property type="entry name" value="Aminotran_5"/>
    <property type="match status" value="1"/>
</dbReference>
<dbReference type="InterPro" id="IPR015424">
    <property type="entry name" value="PyrdxlP-dep_Trfase"/>
</dbReference>
<dbReference type="GO" id="GO:0031071">
    <property type="term" value="F:cysteine desulfurase activity"/>
    <property type="evidence" value="ECO:0007669"/>
    <property type="project" value="UniProtKB-EC"/>
</dbReference>
<comment type="catalytic activity">
    <reaction evidence="6">
        <text>(sulfur carrier)-H + L-cysteine = (sulfur carrier)-SH + L-alanine</text>
        <dbReference type="Rhea" id="RHEA:43892"/>
        <dbReference type="Rhea" id="RHEA-COMP:14737"/>
        <dbReference type="Rhea" id="RHEA-COMP:14739"/>
        <dbReference type="ChEBI" id="CHEBI:29917"/>
        <dbReference type="ChEBI" id="CHEBI:35235"/>
        <dbReference type="ChEBI" id="CHEBI:57972"/>
        <dbReference type="ChEBI" id="CHEBI:64428"/>
        <dbReference type="EC" id="2.8.1.7"/>
    </reaction>
</comment>
<dbReference type="InterPro" id="IPR015421">
    <property type="entry name" value="PyrdxlP-dep_Trfase_major"/>
</dbReference>
<dbReference type="PROSITE" id="PS00595">
    <property type="entry name" value="AA_TRANSFER_CLASS_5"/>
    <property type="match status" value="1"/>
</dbReference>
<keyword evidence="5" id="KW-0663">Pyridoxal phosphate</keyword>
<dbReference type="SUPFAM" id="SSF53383">
    <property type="entry name" value="PLP-dependent transferases"/>
    <property type="match status" value="1"/>
</dbReference>
<evidence type="ECO:0000256" key="4">
    <source>
        <dbReference type="ARBA" id="ARBA00022679"/>
    </source>
</evidence>
<organism evidence="8">
    <name type="scientific">marine metagenome</name>
    <dbReference type="NCBI Taxonomy" id="408172"/>
    <lineage>
        <taxon>unclassified sequences</taxon>
        <taxon>metagenomes</taxon>
        <taxon>ecological metagenomes</taxon>
    </lineage>
</organism>
<reference evidence="8" key="1">
    <citation type="submission" date="2018-05" db="EMBL/GenBank/DDBJ databases">
        <authorList>
            <person name="Lanie J.A."/>
            <person name="Ng W.-L."/>
            <person name="Kazmierczak K.M."/>
            <person name="Andrzejewski T.M."/>
            <person name="Davidsen T.M."/>
            <person name="Wayne K.J."/>
            <person name="Tettelin H."/>
            <person name="Glass J.I."/>
            <person name="Rusch D."/>
            <person name="Podicherti R."/>
            <person name="Tsui H.-C.T."/>
            <person name="Winkler M.E."/>
        </authorList>
    </citation>
    <scope>NUCLEOTIDE SEQUENCE</scope>
</reference>
<dbReference type="PANTHER" id="PTHR43586">
    <property type="entry name" value="CYSTEINE DESULFURASE"/>
    <property type="match status" value="1"/>
</dbReference>
<dbReference type="InterPro" id="IPR010970">
    <property type="entry name" value="Cys_dSase_SufS"/>
</dbReference>
<dbReference type="InterPro" id="IPR016454">
    <property type="entry name" value="Cysteine_dSase"/>
</dbReference>
<evidence type="ECO:0000313" key="8">
    <source>
        <dbReference type="EMBL" id="SVA02337.1"/>
    </source>
</evidence>
<dbReference type="GO" id="GO:0006534">
    <property type="term" value="P:cysteine metabolic process"/>
    <property type="evidence" value="ECO:0007669"/>
    <property type="project" value="InterPro"/>
</dbReference>
<dbReference type="EC" id="2.8.1.7" evidence="3"/>
<evidence type="ECO:0000256" key="3">
    <source>
        <dbReference type="ARBA" id="ARBA00012239"/>
    </source>
</evidence>
<sequence length="400" mass="44349">MTIDTLVQKKDFPIFSDDSLVYLDSASTSQKPDNVINGLKNVYESSNANVHRALYNLGSESTKLFESAREKISRFINASSSKEIVFTGGTTESINLLAYTFGTKLEKNDEILISHMEHHANLVPWQLLAKMSGAKLKYLPLTESGELDFSQSEKYFTKKTKIISITHMSNVLGTVNPIKKISKIAKSIGAVFVVDGAQSVSHMPVDVQSLGCDFLAFSGHKMLGPTGIGVLWGTLDMLESLPPFMAGGEMIETVTLEKSTWNKVPYKFEAGTPNYVQAIGLGIAVEYLNNIGMKRIQEHEKKLTDYAIEKLEIISGLYIHGSPSNRGGVISFNLNKIHPQDLAQFLNEDNICIRVGHHCAQPLLKTLGETSTARISFYVYNDSYDVDRLVESIQSTINYF</sequence>
<dbReference type="Gene3D" id="3.40.640.10">
    <property type="entry name" value="Type I PLP-dependent aspartate aminotransferase-like (Major domain)"/>
    <property type="match status" value="1"/>
</dbReference>
<dbReference type="InterPro" id="IPR020578">
    <property type="entry name" value="Aminotrans_V_PyrdxlP_BS"/>
</dbReference>
<evidence type="ECO:0000259" key="7">
    <source>
        <dbReference type="Pfam" id="PF00266"/>
    </source>
</evidence>
<evidence type="ECO:0000256" key="5">
    <source>
        <dbReference type="ARBA" id="ARBA00022898"/>
    </source>
</evidence>
<name>A0A381SJ30_9ZZZZ</name>
<dbReference type="AlphaFoldDB" id="A0A381SJ30"/>
<comment type="cofactor">
    <cofactor evidence="1">
        <name>pyridoxal 5'-phosphate</name>
        <dbReference type="ChEBI" id="CHEBI:597326"/>
    </cofactor>
</comment>
<dbReference type="PIRSF" id="PIRSF005572">
    <property type="entry name" value="NifS"/>
    <property type="match status" value="1"/>
</dbReference>
<dbReference type="NCBIfam" id="TIGR01979">
    <property type="entry name" value="sufS"/>
    <property type="match status" value="1"/>
</dbReference>
<keyword evidence="4" id="KW-0808">Transferase</keyword>
<evidence type="ECO:0000256" key="1">
    <source>
        <dbReference type="ARBA" id="ARBA00001933"/>
    </source>
</evidence>
<dbReference type="EMBL" id="UINC01002995">
    <property type="protein sequence ID" value="SVA02337.1"/>
    <property type="molecule type" value="Genomic_DNA"/>
</dbReference>